<evidence type="ECO:0000256" key="3">
    <source>
        <dbReference type="ARBA" id="ARBA00022737"/>
    </source>
</evidence>
<dbReference type="Proteomes" id="UP000256601">
    <property type="component" value="Unassembled WGS sequence"/>
</dbReference>
<evidence type="ECO:0000256" key="6">
    <source>
        <dbReference type="ARBA" id="ARBA00039131"/>
    </source>
</evidence>
<dbReference type="SMART" id="SM00320">
    <property type="entry name" value="WD40"/>
    <property type="match status" value="4"/>
</dbReference>
<dbReference type="OrthoDB" id="1930760at2759"/>
<dbReference type="InterPro" id="IPR015943">
    <property type="entry name" value="WD40/YVTN_repeat-like_dom_sf"/>
</dbReference>
<dbReference type="GeneID" id="2912142"/>
<dbReference type="AlphaFoldDB" id="A0A1D8NGZ5"/>
<comment type="similarity">
    <text evidence="5">Belongs to the DPH7 family.</text>
</comment>
<dbReference type="PANTHER" id="PTHR46042">
    <property type="entry name" value="DIPHTHINE METHYLTRANSFERASE"/>
    <property type="match status" value="1"/>
</dbReference>
<evidence type="ECO:0000256" key="5">
    <source>
        <dbReference type="ARBA" id="ARBA00038092"/>
    </source>
</evidence>
<dbReference type="EMBL" id="KZ859139">
    <property type="protein sequence ID" value="RDW22884.1"/>
    <property type="molecule type" value="Genomic_DNA"/>
</dbReference>
<dbReference type="VEuPathDB" id="FungiDB:YALI1_E04023g"/>
<dbReference type="GO" id="GO:0061685">
    <property type="term" value="F:diphthine methylesterase activity"/>
    <property type="evidence" value="ECO:0007669"/>
    <property type="project" value="UniProtKB-EC"/>
</dbReference>
<reference evidence="8 10" key="1">
    <citation type="journal article" date="2016" name="PLoS ONE">
        <title>Sequence Assembly of Yarrowia lipolytica Strain W29/CLIB89 Shows Transposable Element Diversity.</title>
        <authorList>
            <person name="Magnan C."/>
            <person name="Yu J."/>
            <person name="Chang I."/>
            <person name="Jahn E."/>
            <person name="Kanomata Y."/>
            <person name="Wu J."/>
            <person name="Zeller M."/>
            <person name="Oakes M."/>
            <person name="Baldi P."/>
            <person name="Sandmeyer S."/>
        </authorList>
    </citation>
    <scope>NUCLEOTIDE SEQUENCE [LARGE SCALE GENOMIC DNA]</scope>
    <source>
        <strain evidence="8">CLIB89</strain>
        <strain evidence="10">CLIB89(W29)</strain>
    </source>
</reference>
<keyword evidence="2" id="KW-0853">WD repeat</keyword>
<dbReference type="PANTHER" id="PTHR46042:SF1">
    <property type="entry name" value="DIPHTHINE METHYLTRANSFERASE"/>
    <property type="match status" value="1"/>
</dbReference>
<evidence type="ECO:0000256" key="1">
    <source>
        <dbReference type="ARBA" id="ARBA00005156"/>
    </source>
</evidence>
<dbReference type="InterPro" id="IPR036322">
    <property type="entry name" value="WD40_repeat_dom_sf"/>
</dbReference>
<organism evidence="8 10">
    <name type="scientific">Yarrowia lipolytica</name>
    <name type="common">Candida lipolytica</name>
    <dbReference type="NCBI Taxonomy" id="4952"/>
    <lineage>
        <taxon>Eukaryota</taxon>
        <taxon>Fungi</taxon>
        <taxon>Dikarya</taxon>
        <taxon>Ascomycota</taxon>
        <taxon>Saccharomycotina</taxon>
        <taxon>Dipodascomycetes</taxon>
        <taxon>Dipodascales</taxon>
        <taxon>Dipodascales incertae sedis</taxon>
        <taxon>Yarrowia</taxon>
    </lineage>
</organism>
<dbReference type="VEuPathDB" id="FungiDB:YALI0_E03366g"/>
<dbReference type="KEGG" id="yli:2912142"/>
<evidence type="ECO:0000313" key="8">
    <source>
        <dbReference type="EMBL" id="AOW04893.1"/>
    </source>
</evidence>
<dbReference type="GO" id="GO:0005737">
    <property type="term" value="C:cytoplasm"/>
    <property type="evidence" value="ECO:0007669"/>
    <property type="project" value="TreeGrafter"/>
</dbReference>
<dbReference type="InterPro" id="IPR001680">
    <property type="entry name" value="WD40_rpt"/>
</dbReference>
<keyword evidence="3" id="KW-0677">Repeat</keyword>
<evidence type="ECO:0000313" key="9">
    <source>
        <dbReference type="EMBL" id="RDW22884.1"/>
    </source>
</evidence>
<proteinExistence type="inferred from homology"/>
<dbReference type="GO" id="GO:0017183">
    <property type="term" value="P:protein histidyl modification to diphthamide"/>
    <property type="evidence" value="ECO:0007669"/>
    <property type="project" value="TreeGrafter"/>
</dbReference>
<accession>A0A1D8NGZ5</accession>
<dbReference type="RefSeq" id="XP_503496.1">
    <property type="nucleotide sequence ID" value="XM_503496.1"/>
</dbReference>
<comment type="pathway">
    <text evidence="1">Protein modification; peptidyl-diphthamide biosynthesis.</text>
</comment>
<dbReference type="EC" id="3.1.1.97" evidence="6"/>
<reference evidence="9 11" key="2">
    <citation type="submission" date="2018-07" db="EMBL/GenBank/DDBJ databases">
        <title>Draft Genome Assemblies for Five Robust Yarrowia lipolytica Strains Exhibiting High Lipid Production and Pentose Sugar Utilization and Sugar Alcohol Secretion from Undetoxified Lignocellulosic Biomass Hydrolysates.</title>
        <authorList>
            <consortium name="DOE Joint Genome Institute"/>
            <person name="Walker C."/>
            <person name="Ryu S."/>
            <person name="Na H."/>
            <person name="Zane M."/>
            <person name="LaButti K."/>
            <person name="Lipzen A."/>
            <person name="Haridas S."/>
            <person name="Barry K."/>
            <person name="Grigoriev I.V."/>
            <person name="Quarterman J."/>
            <person name="Slininger P."/>
            <person name="Dien B."/>
            <person name="Trinh C.T."/>
        </authorList>
    </citation>
    <scope>NUCLEOTIDE SEQUENCE [LARGE SCALE GENOMIC DNA]</scope>
    <source>
        <strain evidence="9 11">YB392</strain>
    </source>
</reference>
<evidence type="ECO:0000256" key="4">
    <source>
        <dbReference type="ARBA" id="ARBA00022801"/>
    </source>
</evidence>
<dbReference type="Pfam" id="PF00400">
    <property type="entry name" value="WD40"/>
    <property type="match status" value="1"/>
</dbReference>
<evidence type="ECO:0000313" key="11">
    <source>
        <dbReference type="Proteomes" id="UP000256601"/>
    </source>
</evidence>
<evidence type="ECO:0000313" key="10">
    <source>
        <dbReference type="Proteomes" id="UP000182444"/>
    </source>
</evidence>
<name>A0A1D8NGZ5_YARLL</name>
<dbReference type="InterPro" id="IPR052415">
    <property type="entry name" value="Diphthine_MTase"/>
</dbReference>
<protein>
    <recommendedName>
        <fullName evidence="6">methylated diphthine methylhydrolase</fullName>
        <ecNumber evidence="6">3.1.1.97</ecNumber>
    </recommendedName>
</protein>
<evidence type="ECO:0000256" key="7">
    <source>
        <dbReference type="ARBA" id="ARBA00047551"/>
    </source>
</evidence>
<dbReference type="Proteomes" id="UP000182444">
    <property type="component" value="Chromosome 1E"/>
</dbReference>
<gene>
    <name evidence="9" type="ORF">B0I71DRAFT_136863</name>
    <name evidence="8" type="ORF">YALI1_E04023g</name>
</gene>
<dbReference type="OMA" id="LVCCMYD"/>
<dbReference type="SUPFAM" id="SSF50978">
    <property type="entry name" value="WD40 repeat-like"/>
    <property type="match status" value="1"/>
</dbReference>
<comment type="catalytic activity">
    <reaction evidence="7">
        <text>diphthine methyl ester-[translation elongation factor 2] + H2O = diphthine-[translation elongation factor 2] + methanol + H(+)</text>
        <dbReference type="Rhea" id="RHEA:42656"/>
        <dbReference type="Rhea" id="RHEA-COMP:10172"/>
        <dbReference type="Rhea" id="RHEA-COMP:10173"/>
        <dbReference type="ChEBI" id="CHEBI:15377"/>
        <dbReference type="ChEBI" id="CHEBI:15378"/>
        <dbReference type="ChEBI" id="CHEBI:17790"/>
        <dbReference type="ChEBI" id="CHEBI:79005"/>
        <dbReference type="ChEBI" id="CHEBI:82696"/>
        <dbReference type="EC" id="3.1.1.97"/>
    </reaction>
</comment>
<evidence type="ECO:0000256" key="2">
    <source>
        <dbReference type="ARBA" id="ARBA00022574"/>
    </source>
</evidence>
<dbReference type="Gene3D" id="2.130.10.10">
    <property type="entry name" value="YVTN repeat-like/Quinoprotein amine dehydrogenase"/>
    <property type="match status" value="1"/>
</dbReference>
<dbReference type="EMBL" id="CP017557">
    <property type="protein sequence ID" value="AOW04893.1"/>
    <property type="molecule type" value="Genomic_DNA"/>
</dbReference>
<keyword evidence="4" id="KW-0378">Hydrolase</keyword>
<dbReference type="eggNOG" id="KOG0280">
    <property type="taxonomic scope" value="Eukaryota"/>
</dbReference>
<sequence>MEDHSNKCTITSAITDLPPCAIQIQPDDASIIFVATYKLEDDRSRNGTVDVYKLEDDQLKLQQSCRTNSSILDLKISPFDHSFICTSQSTGNIITWRWDGSELTQQKSYQLFDESLLVLSITFSPTFNDLMVATLTSGEVVLIRISDSELKIDRSLHEHSLEAWISSFGGDEFPNLVMSGGDDAALMISDLRTPLYEDGEQELDYNNGVTDTISNNRIHQAGVTSILPSWRKSHGAQIWTGSYDDTLACLDLRKTGMVAVNTRSVVSRQELGGGVWRLLPNPKNVDTVLTCCMYNGAFILDAAGATEEEPSSIVKYYKAGHDSMVYGGDWSPNGDYVATCSFYDKQLRIWKP</sequence>